<dbReference type="GO" id="GO:0015232">
    <property type="term" value="F:heme transmembrane transporter activity"/>
    <property type="evidence" value="ECO:0007669"/>
    <property type="project" value="TreeGrafter"/>
</dbReference>
<organism evidence="8">
    <name type="scientific">Neodiprion lecontei</name>
    <name type="common">Redheaded pine sawfly</name>
    <dbReference type="NCBI Taxonomy" id="441921"/>
    <lineage>
        <taxon>Eukaryota</taxon>
        <taxon>Metazoa</taxon>
        <taxon>Ecdysozoa</taxon>
        <taxon>Arthropoda</taxon>
        <taxon>Hexapoda</taxon>
        <taxon>Insecta</taxon>
        <taxon>Pterygota</taxon>
        <taxon>Neoptera</taxon>
        <taxon>Endopterygota</taxon>
        <taxon>Hymenoptera</taxon>
        <taxon>Tenthredinoidea</taxon>
        <taxon>Diprionidae</taxon>
        <taxon>Diprioninae</taxon>
        <taxon>Neodiprion</taxon>
    </lineage>
</organism>
<accession>A0A6J0BJ70</accession>
<evidence type="ECO:0000256" key="4">
    <source>
        <dbReference type="ARBA" id="ARBA00023136"/>
    </source>
</evidence>
<feature type="transmembrane region" description="Helical" evidence="5">
    <location>
        <begin position="313"/>
        <end position="332"/>
    </location>
</feature>
<dbReference type="Proteomes" id="UP000829291">
    <property type="component" value="Chromosome 4"/>
</dbReference>
<feature type="transmembrane region" description="Helical" evidence="5">
    <location>
        <begin position="344"/>
        <end position="362"/>
    </location>
</feature>
<feature type="domain" description="Major facilitator superfamily (MFS) profile" evidence="6">
    <location>
        <begin position="49"/>
        <end position="456"/>
    </location>
</feature>
<evidence type="ECO:0000256" key="3">
    <source>
        <dbReference type="ARBA" id="ARBA00022989"/>
    </source>
</evidence>
<evidence type="ECO:0000313" key="7">
    <source>
        <dbReference type="Proteomes" id="UP000829291"/>
    </source>
</evidence>
<feature type="transmembrane region" description="Helical" evidence="5">
    <location>
        <begin position="115"/>
        <end position="134"/>
    </location>
</feature>
<feature type="transmembrane region" description="Helical" evidence="5">
    <location>
        <begin position="216"/>
        <end position="235"/>
    </location>
</feature>
<dbReference type="Gene3D" id="1.20.1250.20">
    <property type="entry name" value="MFS general substrate transporter like domains"/>
    <property type="match status" value="2"/>
</dbReference>
<evidence type="ECO:0000256" key="2">
    <source>
        <dbReference type="ARBA" id="ARBA00022692"/>
    </source>
</evidence>
<feature type="transmembrane region" description="Helical" evidence="5">
    <location>
        <begin position="431"/>
        <end position="451"/>
    </location>
</feature>
<dbReference type="RefSeq" id="XP_015514784.1">
    <property type="nucleotide sequence ID" value="XM_015659298.2"/>
</dbReference>
<dbReference type="InterPro" id="IPR036259">
    <property type="entry name" value="MFS_trans_sf"/>
</dbReference>
<dbReference type="PROSITE" id="PS50850">
    <property type="entry name" value="MFS"/>
    <property type="match status" value="1"/>
</dbReference>
<feature type="transmembrane region" description="Helical" evidence="5">
    <location>
        <begin position="368"/>
        <end position="389"/>
    </location>
</feature>
<dbReference type="GO" id="GO:0016020">
    <property type="term" value="C:membrane"/>
    <property type="evidence" value="ECO:0007669"/>
    <property type="project" value="UniProtKB-SubCell"/>
</dbReference>
<feature type="transmembrane region" description="Helical" evidence="5">
    <location>
        <begin position="88"/>
        <end position="108"/>
    </location>
</feature>
<protein>
    <submittedName>
        <fullName evidence="8">Uncharacterized MFS-type transporter C09D4.1</fullName>
    </submittedName>
</protein>
<keyword evidence="4 5" id="KW-0472">Membrane</keyword>
<dbReference type="AlphaFoldDB" id="A0A6J0BJ70"/>
<dbReference type="GO" id="GO:0097037">
    <property type="term" value="P:heme export"/>
    <property type="evidence" value="ECO:0007669"/>
    <property type="project" value="TreeGrafter"/>
</dbReference>
<comment type="subcellular location">
    <subcellularLocation>
        <location evidence="1">Membrane</location>
        <topology evidence="1">Multi-pass membrane protein</topology>
    </subcellularLocation>
</comment>
<dbReference type="InterPro" id="IPR020846">
    <property type="entry name" value="MFS_dom"/>
</dbReference>
<feature type="transmembrane region" description="Helical" evidence="5">
    <location>
        <begin position="140"/>
        <end position="160"/>
    </location>
</feature>
<dbReference type="OrthoDB" id="422206at2759"/>
<dbReference type="SUPFAM" id="SSF103473">
    <property type="entry name" value="MFS general substrate transporter"/>
    <property type="match status" value="1"/>
</dbReference>
<evidence type="ECO:0000259" key="6">
    <source>
        <dbReference type="PROSITE" id="PS50850"/>
    </source>
</evidence>
<proteinExistence type="predicted"/>
<dbReference type="GO" id="GO:0020037">
    <property type="term" value="F:heme binding"/>
    <property type="evidence" value="ECO:0007669"/>
    <property type="project" value="TreeGrafter"/>
</dbReference>
<dbReference type="PANTHER" id="PTHR10924">
    <property type="entry name" value="MAJOR FACILITATOR SUPERFAMILY PROTEIN-RELATED"/>
    <property type="match status" value="1"/>
</dbReference>
<dbReference type="Pfam" id="PF07690">
    <property type="entry name" value="MFS_1"/>
    <property type="match status" value="1"/>
</dbReference>
<evidence type="ECO:0000256" key="5">
    <source>
        <dbReference type="SAM" id="Phobius"/>
    </source>
</evidence>
<keyword evidence="3 5" id="KW-1133">Transmembrane helix</keyword>
<dbReference type="GeneID" id="107220630"/>
<feature type="transmembrane region" description="Helical" evidence="5">
    <location>
        <begin position="401"/>
        <end position="425"/>
    </location>
</feature>
<reference evidence="8" key="1">
    <citation type="submission" date="2025-08" db="UniProtKB">
        <authorList>
            <consortium name="RefSeq"/>
        </authorList>
    </citation>
    <scope>IDENTIFICATION</scope>
    <source>
        <tissue evidence="8">Thorax and Abdomen</tissue>
    </source>
</reference>
<feature type="transmembrane region" description="Helical" evidence="5">
    <location>
        <begin position="48"/>
        <end position="68"/>
    </location>
</feature>
<evidence type="ECO:0000256" key="1">
    <source>
        <dbReference type="ARBA" id="ARBA00004141"/>
    </source>
</evidence>
<feature type="transmembrane region" description="Helical" evidence="5">
    <location>
        <begin position="181"/>
        <end position="200"/>
    </location>
</feature>
<name>A0A6J0BJ70_NEOLC</name>
<keyword evidence="2 5" id="KW-0812">Transmembrane</keyword>
<dbReference type="PANTHER" id="PTHR10924:SF4">
    <property type="entry name" value="GH15861P"/>
    <property type="match status" value="1"/>
</dbReference>
<dbReference type="InterPro" id="IPR011701">
    <property type="entry name" value="MFS"/>
</dbReference>
<dbReference type="InterPro" id="IPR049680">
    <property type="entry name" value="FLVCR1-2_SLC49-like"/>
</dbReference>
<keyword evidence="7" id="KW-1185">Reference proteome</keyword>
<gene>
    <name evidence="8" type="primary">LOC107220630</name>
</gene>
<sequence>MAFDSEMEAATAHLTRTKDPVIIAVGQKQQRSDINSNTPLTRVYTRRWLVLFIFILFTSSNISQWVQYSIISNIIERYYNVSTIAVDWTSLLFMLAYIPLVFPISYMMDRIGLRWTIIVGCLLTALGSWIKVFSIPRDRFYVTFIGQSLVASTQVIVLNVPGRLAANWFGSSQVSTATSMGLFGFQLGIAGSFLLTPIVVRNHDDLDDIGDDLSRLFWFFAVYSTVALITAIVFLRDEPPLPPSETRRLQKLNISENSDGFLPLMKRLLSNRSYLALCHSFGINIGVLNSIATLLNQMYLIHFEHGEKEAGQIGLAIVIMGLISSPIFGYILDKTHKFKLTISAVYALSLLGQILFAVSLVMEIKWMVYVSATFLGFFITSYFAVGYEVCAEYTYPEPEGVATAFLNVTNQIYGIAIVLIFGKVIDIFGDLWAHLVIGLFLFMGLITTLCTKDLQKRQNARQRAHYKEVPMSNTSFQDEKQII</sequence>
<evidence type="ECO:0000313" key="8">
    <source>
        <dbReference type="RefSeq" id="XP_015514784.1"/>
    </source>
</evidence>
<feature type="transmembrane region" description="Helical" evidence="5">
    <location>
        <begin position="274"/>
        <end position="301"/>
    </location>
</feature>
<dbReference type="KEGG" id="nlo:107220630"/>